<keyword evidence="9 16" id="KW-0699">rRNA-binding</keyword>
<feature type="region of interest" description="Disordered" evidence="17">
    <location>
        <begin position="749"/>
        <end position="1000"/>
    </location>
</feature>
<evidence type="ECO:0000256" key="3">
    <source>
        <dbReference type="ARBA" id="ARBA00022490"/>
    </source>
</evidence>
<keyword evidence="14 16" id="KW-0694">RNA-binding</keyword>
<dbReference type="InterPro" id="IPR004659">
    <property type="entry name" value="RNase_E/G"/>
</dbReference>
<dbReference type="GO" id="GO:0009898">
    <property type="term" value="C:cytoplasmic side of plasma membrane"/>
    <property type="evidence" value="ECO:0007669"/>
    <property type="project" value="UniProtKB-UniRule"/>
</dbReference>
<keyword evidence="2 16" id="KW-1003">Cell membrane</keyword>
<feature type="region of interest" description="Disordered" evidence="17">
    <location>
        <begin position="1032"/>
        <end position="1226"/>
    </location>
</feature>
<evidence type="ECO:0000256" key="6">
    <source>
        <dbReference type="ARBA" id="ARBA00022694"/>
    </source>
</evidence>
<dbReference type="Pfam" id="PF00575">
    <property type="entry name" value="S1"/>
    <property type="match status" value="1"/>
</dbReference>
<feature type="compositionally biased region" description="Basic and acidic residues" evidence="17">
    <location>
        <begin position="637"/>
        <end position="646"/>
    </location>
</feature>
<dbReference type="GO" id="GO:0006364">
    <property type="term" value="P:rRNA processing"/>
    <property type="evidence" value="ECO:0007669"/>
    <property type="project" value="UniProtKB-UniRule"/>
</dbReference>
<evidence type="ECO:0000256" key="17">
    <source>
        <dbReference type="SAM" id="MobiDB-lite"/>
    </source>
</evidence>
<dbReference type="GO" id="GO:0000049">
    <property type="term" value="F:tRNA binding"/>
    <property type="evidence" value="ECO:0007669"/>
    <property type="project" value="UniProtKB-KW"/>
</dbReference>
<evidence type="ECO:0000313" key="19">
    <source>
        <dbReference type="EMBL" id="MBB4724644.1"/>
    </source>
</evidence>
<protein>
    <recommendedName>
        <fullName evidence="16">Ribonuclease E</fullName>
        <shortName evidence="16">RNase E</shortName>
        <ecNumber evidence="16">3.1.26.12</ecNumber>
    </recommendedName>
</protein>
<feature type="compositionally biased region" description="Polar residues" evidence="17">
    <location>
        <begin position="1129"/>
        <end position="1142"/>
    </location>
</feature>
<dbReference type="GO" id="GO:0019843">
    <property type="term" value="F:rRNA binding"/>
    <property type="evidence" value="ECO:0007669"/>
    <property type="project" value="UniProtKB-KW"/>
</dbReference>
<keyword evidence="7 16" id="KW-0540">Nuclease</keyword>
<evidence type="ECO:0000256" key="5">
    <source>
        <dbReference type="ARBA" id="ARBA00022552"/>
    </source>
</evidence>
<evidence type="ECO:0000256" key="7">
    <source>
        <dbReference type="ARBA" id="ARBA00022722"/>
    </source>
</evidence>
<evidence type="ECO:0000256" key="8">
    <source>
        <dbReference type="ARBA" id="ARBA00022723"/>
    </source>
</evidence>
<dbReference type="AlphaFoldDB" id="A0AAW3U6U7"/>
<evidence type="ECO:0000256" key="2">
    <source>
        <dbReference type="ARBA" id="ARBA00022475"/>
    </source>
</evidence>
<comment type="subcellular location">
    <subcellularLocation>
        <location evidence="16">Cytoplasm</location>
    </subcellularLocation>
    <subcellularLocation>
        <location evidence="16">Cell inner membrane</location>
        <topology evidence="16">Peripheral membrane protein</topology>
        <orientation evidence="16">Cytoplasmic side</orientation>
    </subcellularLocation>
</comment>
<evidence type="ECO:0000259" key="18">
    <source>
        <dbReference type="PROSITE" id="PS50126"/>
    </source>
</evidence>
<dbReference type="Pfam" id="PF10150">
    <property type="entry name" value="RNase_E_G"/>
    <property type="match status" value="1"/>
</dbReference>
<dbReference type="InterPro" id="IPR003029">
    <property type="entry name" value="S1_domain"/>
</dbReference>
<keyword evidence="13 16" id="KW-0460">Magnesium</keyword>
<feature type="binding site" evidence="16">
    <location>
        <position position="402"/>
    </location>
    <ligand>
        <name>Zn(2+)</name>
        <dbReference type="ChEBI" id="CHEBI:29105"/>
        <note>ligand shared between dimeric partners</note>
    </ligand>
</feature>
<gene>
    <name evidence="16" type="primary">rne</name>
    <name evidence="19" type="ORF">FHY32_003013</name>
</gene>
<dbReference type="GO" id="GO:0005737">
    <property type="term" value="C:cytoplasm"/>
    <property type="evidence" value="ECO:0007669"/>
    <property type="project" value="UniProtKB-SubCell"/>
</dbReference>
<dbReference type="GO" id="GO:0008270">
    <property type="term" value="F:zinc ion binding"/>
    <property type="evidence" value="ECO:0007669"/>
    <property type="project" value="UniProtKB-UniRule"/>
</dbReference>
<feature type="binding site" evidence="16">
    <location>
        <position position="344"/>
    </location>
    <ligand>
        <name>Mg(2+)</name>
        <dbReference type="ChEBI" id="CHEBI:18420"/>
        <note>catalytic</note>
    </ligand>
</feature>
<dbReference type="Pfam" id="PF20833">
    <property type="entry name" value="RNase_E_G_Thio"/>
    <property type="match status" value="1"/>
</dbReference>
<dbReference type="HAMAP" id="MF_00970">
    <property type="entry name" value="RNase_E"/>
    <property type="match status" value="1"/>
</dbReference>
<keyword evidence="5 16" id="KW-0698">rRNA processing</keyword>
<keyword evidence="8 16" id="KW-0479">Metal-binding</keyword>
<dbReference type="GO" id="GO:0000287">
    <property type="term" value="F:magnesium ion binding"/>
    <property type="evidence" value="ECO:0007669"/>
    <property type="project" value="UniProtKB-UniRule"/>
</dbReference>
<evidence type="ECO:0000256" key="9">
    <source>
        <dbReference type="ARBA" id="ARBA00022730"/>
    </source>
</evidence>
<feature type="compositionally biased region" description="Low complexity" evidence="17">
    <location>
        <begin position="921"/>
        <end position="932"/>
    </location>
</feature>
<evidence type="ECO:0000256" key="15">
    <source>
        <dbReference type="ARBA" id="ARBA00023136"/>
    </source>
</evidence>
<dbReference type="SUPFAM" id="SSF50249">
    <property type="entry name" value="Nucleic acid-binding proteins"/>
    <property type="match status" value="1"/>
</dbReference>
<keyword evidence="16" id="KW-0820">tRNA-binding</keyword>
<feature type="compositionally biased region" description="Low complexity" evidence="17">
    <location>
        <begin position="1160"/>
        <end position="1184"/>
    </location>
</feature>
<feature type="compositionally biased region" description="Low complexity" evidence="17">
    <location>
        <begin position="778"/>
        <end position="795"/>
    </location>
</feature>
<dbReference type="NCBIfam" id="NF008074">
    <property type="entry name" value="PRK10811.1"/>
    <property type="match status" value="1"/>
</dbReference>
<feature type="compositionally biased region" description="Low complexity" evidence="17">
    <location>
        <begin position="1032"/>
        <end position="1056"/>
    </location>
</feature>
<feature type="compositionally biased region" description="Polar residues" evidence="17">
    <location>
        <begin position="906"/>
        <end position="920"/>
    </location>
</feature>
<keyword evidence="4 16" id="KW-0997">Cell inner membrane</keyword>
<organism evidence="19 20">
    <name type="scientific">Xanthomonas euvesicatoria</name>
    <dbReference type="NCBI Taxonomy" id="456327"/>
    <lineage>
        <taxon>Bacteria</taxon>
        <taxon>Pseudomonadati</taxon>
        <taxon>Pseudomonadota</taxon>
        <taxon>Gammaproteobacteria</taxon>
        <taxon>Lysobacterales</taxon>
        <taxon>Lysobacteraceae</taxon>
        <taxon>Xanthomonas</taxon>
    </lineage>
</organism>
<evidence type="ECO:0000313" key="20">
    <source>
        <dbReference type="Proteomes" id="UP000576603"/>
    </source>
</evidence>
<dbReference type="Gene3D" id="2.40.50.140">
    <property type="entry name" value="Nucleic acid-binding proteins"/>
    <property type="match status" value="1"/>
</dbReference>
<comment type="similarity">
    <text evidence="16">Belongs to the RNase E/G family. RNase E subfamily.</text>
</comment>
<feature type="compositionally biased region" description="Low complexity" evidence="17">
    <location>
        <begin position="647"/>
        <end position="665"/>
    </location>
</feature>
<keyword evidence="11 16" id="KW-0378">Hydrolase</keyword>
<evidence type="ECO:0000256" key="16">
    <source>
        <dbReference type="HAMAP-Rule" id="MF_00970"/>
    </source>
</evidence>
<feature type="compositionally biased region" description="Basic residues" evidence="17">
    <location>
        <begin position="801"/>
        <end position="815"/>
    </location>
</feature>
<evidence type="ECO:0000256" key="12">
    <source>
        <dbReference type="ARBA" id="ARBA00022833"/>
    </source>
</evidence>
<dbReference type="FunFam" id="2.40.50.140:FF:000040">
    <property type="entry name" value="Ribonuclease E"/>
    <property type="match status" value="1"/>
</dbReference>
<dbReference type="InterPro" id="IPR019307">
    <property type="entry name" value="RNA-bd_AU-1/RNase_E/G"/>
</dbReference>
<dbReference type="EMBL" id="JACHNL010000006">
    <property type="protein sequence ID" value="MBB4724644.1"/>
    <property type="molecule type" value="Genomic_DNA"/>
</dbReference>
<feature type="binding site" evidence="16">
    <location>
        <position position="405"/>
    </location>
    <ligand>
        <name>Zn(2+)</name>
        <dbReference type="ChEBI" id="CHEBI:29105"/>
        <note>ligand shared between dimeric partners</note>
    </ligand>
</feature>
<feature type="binding site" evidence="16">
    <location>
        <position position="301"/>
    </location>
    <ligand>
        <name>Mg(2+)</name>
        <dbReference type="ChEBI" id="CHEBI:18420"/>
        <note>catalytic</note>
    </ligand>
</feature>
<dbReference type="Proteomes" id="UP000576603">
    <property type="component" value="Unassembled WGS sequence"/>
</dbReference>
<sequence>MKRMLINATQAEELRVAIVDGQTLYDIDIEQPSKEQKKSNIYKGRITRLEPSLEAAFVDYGAERHGFLPLKEISRDYFQAGVDHNKSTIRELLREGQEIVVQVDKEERGNKGAALTTFISLAGRYMVLMPNSPSAGGVSRRIEGEDRAALKEALDKLDIPDDMGVIIRTAGVGRDAEELQWDLDYLLQTWKAIAEAALSKPAAFLIYQESRLIIRALRDYLRADVGEILVDTPELYADAQEFMKQVMPQSLRKLKHYTDDIPLFNRFQIESQIEGAYERNVRLPSGGSIVVDQTEALTAVDVNSSRATKGSDIEETAFQTNLEAAEEVARQLRLRDLGGLVVIDFIDMASSKHQREVENRLQNALKYDRARVQLGRISRFGLMEMSRQRLRPSLGESSQIVCPRCDGHGRMRSVESLSLSIIRVAEEHAMKENTGQVLVQAPVEIANYLLNEKRSALREIEQRHESPIIIVADEQLHTPHYEVTRLRENELGEESGKPSYQRGTPRKLPVHALTKAQLNIPAAPAVTSIKPSQPAPVREEAPAPVAPVAAPAPVVTVPIPAPVTGVVGWLKRIFGGVEPVAPAPESTPRPRQNDAGRNNRGERGERGGQRRDGRDARNGGNAGNQQRGNGGNGNGANKERRDERRQPASAQGAQNGAQAQQQVQAPKPPRNETQAPKQQQPQQQKPKPQNQSPRPPRAPAQQDGAPAERQPRPARQDEGTAAAQTVTSTAATATTSSVVAAIADAAAPSNAQTNANEAAQAHPVDVMVSESTADRGADANATAPAQDAAGDDAANGEGGSRRRRGRRGGRRRRRGAGANGEGGTSVDGLEGDDLDSDADNDLDGDSEGDDAGAHAHVSGAPRAGQPEFDFDDEAPAPAVRAKPESAAQATAKPRPVRKERAEPQGGSDTASTTAPVSNTVPASQPSAAPVAEAARERPAAPVAATDAPAKPVPAVTASTAANTEGAAAQAAEQRPAPVAQQASASPAPLAAPAPVASTPAPAAVLAAGTAPTAAVAAATASAPAIASPVINDAATSSQHQPAPSAPASAAVPAADAEAAKADHQQRAVSADVAVPSVPAAPVQPARATPADDLPAPAAATPASQAAVVTVTSPHAEQSASQAPSAEVAMTSTSTVVQASPSADTAPARKPYAPVQTTMLDALSPNDAAPAASSASKPPADPAAAQELQAGKPKPTVVVSEAVKPVAPSTDADQVQDDDSNKPRGDH</sequence>
<dbReference type="PANTHER" id="PTHR30001:SF1">
    <property type="entry name" value="RIBONUCLEASE E_G-LIKE PROTEIN, CHLOROPLASTIC"/>
    <property type="match status" value="1"/>
</dbReference>
<evidence type="ECO:0000256" key="13">
    <source>
        <dbReference type="ARBA" id="ARBA00022842"/>
    </source>
</evidence>
<feature type="compositionally biased region" description="Low complexity" evidence="17">
    <location>
        <begin position="720"/>
        <end position="733"/>
    </location>
</feature>
<comment type="subunit">
    <text evidence="16">Component of the RNA degradosome, which is a multiprotein complex involved in RNA processing and mRNA degradation. Within the RNA degradosome, RNase E assembles into a homotetramer formed by a dimer of dimers.</text>
</comment>
<name>A0AAW3U6U7_XANEU</name>
<feature type="compositionally biased region" description="Acidic residues" evidence="17">
    <location>
        <begin position="829"/>
        <end position="850"/>
    </location>
</feature>
<keyword evidence="10 16" id="KW-0255">Endonuclease</keyword>
<evidence type="ECO:0000256" key="14">
    <source>
        <dbReference type="ARBA" id="ARBA00022884"/>
    </source>
</evidence>
<evidence type="ECO:0000256" key="10">
    <source>
        <dbReference type="ARBA" id="ARBA00022759"/>
    </source>
</evidence>
<dbReference type="InterPro" id="IPR012340">
    <property type="entry name" value="NA-bd_OB-fold"/>
</dbReference>
<feature type="region of interest" description="Disordered" evidence="17">
    <location>
        <begin position="579"/>
        <end position="733"/>
    </location>
</feature>
<comment type="cofactor">
    <cofactor evidence="16">
        <name>Zn(2+)</name>
        <dbReference type="ChEBI" id="CHEBI:29105"/>
    </cofactor>
    <text evidence="16">Binds 2 Zn(2+) ions per homotetramer.</text>
</comment>
<comment type="function">
    <text evidence="16">Endoribonuclease that plays a central role in RNA processing and decay. Required for the maturation of 5S and 16S rRNAs and the majority of tRNAs. Also involved in the degradation of most mRNAs.</text>
</comment>
<feature type="compositionally biased region" description="Low complexity" evidence="17">
    <location>
        <begin position="749"/>
        <end position="761"/>
    </location>
</feature>
<dbReference type="InterPro" id="IPR028878">
    <property type="entry name" value="RNase_E"/>
</dbReference>
<evidence type="ECO:0000256" key="4">
    <source>
        <dbReference type="ARBA" id="ARBA00022519"/>
    </source>
</evidence>
<dbReference type="GO" id="GO:0008995">
    <property type="term" value="F:ribonuclease E activity"/>
    <property type="evidence" value="ECO:0007669"/>
    <property type="project" value="UniProtKB-EC"/>
</dbReference>
<comment type="caution">
    <text evidence="19">The sequence shown here is derived from an EMBL/GenBank/DDBJ whole genome shotgun (WGS) entry which is preliminary data.</text>
</comment>
<reference evidence="19 20" key="1">
    <citation type="submission" date="2020-08" db="EMBL/GenBank/DDBJ databases">
        <title>Studying the diversity of plant-associated saprophytic bacteria and their role in host health and plant-pathogen interactions.</title>
        <authorList>
            <person name="Potnis N."/>
        </authorList>
    </citation>
    <scope>NUCLEOTIDE SEQUENCE [LARGE SCALE GENOMIC DNA]</scope>
    <source>
        <strain evidence="19 20">CFBP 7922</strain>
    </source>
</reference>
<evidence type="ECO:0000256" key="11">
    <source>
        <dbReference type="ARBA" id="ARBA00022801"/>
    </source>
</evidence>
<feature type="region of interest" description="Required for zinc-mediated homotetramerization and catalytic activity" evidence="16">
    <location>
        <begin position="402"/>
        <end position="405"/>
    </location>
</feature>
<dbReference type="NCBIfam" id="TIGR00757">
    <property type="entry name" value="RNaseEG"/>
    <property type="match status" value="1"/>
</dbReference>
<keyword evidence="6 16" id="KW-0819">tRNA processing</keyword>
<feature type="compositionally biased region" description="Low complexity" evidence="17">
    <location>
        <begin position="674"/>
        <end position="692"/>
    </location>
</feature>
<feature type="compositionally biased region" description="Basic and acidic residues" evidence="17">
    <location>
        <begin position="709"/>
        <end position="718"/>
    </location>
</feature>
<feature type="compositionally biased region" description="Basic and acidic residues" evidence="17">
    <location>
        <begin position="591"/>
        <end position="617"/>
    </location>
</feature>
<dbReference type="PANTHER" id="PTHR30001">
    <property type="entry name" value="RIBONUCLEASE"/>
    <property type="match status" value="1"/>
</dbReference>
<keyword evidence="15 16" id="KW-0472">Membrane</keyword>
<dbReference type="InterPro" id="IPR048583">
    <property type="entry name" value="RNase_E_G_thioredoxin-like"/>
</dbReference>
<dbReference type="SMART" id="SM00316">
    <property type="entry name" value="S1"/>
    <property type="match status" value="1"/>
</dbReference>
<dbReference type="EC" id="3.1.26.12" evidence="16"/>
<dbReference type="GO" id="GO:0008033">
    <property type="term" value="P:tRNA processing"/>
    <property type="evidence" value="ECO:0007669"/>
    <property type="project" value="UniProtKB-UniRule"/>
</dbReference>
<feature type="domain" description="S1 motif" evidence="18">
    <location>
        <begin position="39"/>
        <end position="118"/>
    </location>
</feature>
<comment type="similarity">
    <text evidence="1">Belongs to the RNase E/G family. RNase G subfamily.</text>
</comment>
<feature type="compositionally biased region" description="Low complexity" evidence="17">
    <location>
        <begin position="1067"/>
        <end position="1126"/>
    </location>
</feature>
<dbReference type="Gene3D" id="3.40.1260.20">
    <property type="entry name" value="Ribonuclease E, catalytic domain"/>
    <property type="match status" value="1"/>
</dbReference>
<dbReference type="PROSITE" id="PS50126">
    <property type="entry name" value="S1"/>
    <property type="match status" value="1"/>
</dbReference>
<comment type="cofactor">
    <cofactor evidence="16">
        <name>Mg(2+)</name>
        <dbReference type="ChEBI" id="CHEBI:18420"/>
    </cofactor>
    <text evidence="16">Binds 1 Mg(2+) ion per subunit.</text>
</comment>
<proteinExistence type="inferred from homology"/>
<dbReference type="GO" id="GO:0006402">
    <property type="term" value="P:mRNA catabolic process"/>
    <property type="evidence" value="ECO:0007669"/>
    <property type="project" value="UniProtKB-UniRule"/>
</dbReference>
<dbReference type="CDD" id="cd04453">
    <property type="entry name" value="S1_RNase_E"/>
    <property type="match status" value="1"/>
</dbReference>
<keyword evidence="3 16" id="KW-0963">Cytoplasm</keyword>
<feature type="compositionally biased region" description="Low complexity" evidence="17">
    <location>
        <begin position="939"/>
        <end position="1000"/>
    </location>
</feature>
<accession>A0AAW3U6U7</accession>
<keyword evidence="12 16" id="KW-0862">Zinc</keyword>
<comment type="catalytic activity">
    <reaction evidence="16">
        <text>Endonucleolytic cleavage of single-stranded RNA in A- and U-rich regions.</text>
        <dbReference type="EC" id="3.1.26.12"/>
    </reaction>
</comment>
<evidence type="ECO:0000256" key="1">
    <source>
        <dbReference type="ARBA" id="ARBA00005663"/>
    </source>
</evidence>